<protein>
    <recommendedName>
        <fullName evidence="4">Leucyl/phenylalanyl-tRNA--protein transferase</fullName>
        <ecNumber evidence="4">2.3.2.6</ecNumber>
    </recommendedName>
    <alternativeName>
        <fullName evidence="4">L/F-transferase</fullName>
    </alternativeName>
    <alternativeName>
        <fullName evidence="4">Leucyltransferase</fullName>
    </alternativeName>
    <alternativeName>
        <fullName evidence="4">Phenyalanyltransferase</fullName>
    </alternativeName>
</protein>
<comment type="similarity">
    <text evidence="4">Belongs to the L/F-transferase family.</text>
</comment>
<evidence type="ECO:0000313" key="5">
    <source>
        <dbReference type="EMBL" id="NYJ75060.1"/>
    </source>
</evidence>
<evidence type="ECO:0000256" key="3">
    <source>
        <dbReference type="ARBA" id="ARBA00023315"/>
    </source>
</evidence>
<dbReference type="Gene3D" id="3.40.630.70">
    <property type="entry name" value="Leucyl/phenylalanyl-tRNA-protein transferase, C-terminal domain"/>
    <property type="match status" value="1"/>
</dbReference>
<evidence type="ECO:0000256" key="1">
    <source>
        <dbReference type="ARBA" id="ARBA00022490"/>
    </source>
</evidence>
<dbReference type="EMBL" id="JACCFW010000001">
    <property type="protein sequence ID" value="NYJ75060.1"/>
    <property type="molecule type" value="Genomic_DNA"/>
</dbReference>
<dbReference type="PANTHER" id="PTHR30098">
    <property type="entry name" value="LEUCYL/PHENYLALANYL-TRNA--PROTEIN TRANSFERASE"/>
    <property type="match status" value="1"/>
</dbReference>
<comment type="catalytic activity">
    <reaction evidence="4">
        <text>L-phenylalanyl-tRNA(Phe) + an N-terminal L-alpha-aminoacyl-[protein] = an N-terminal L-phenylalanyl-L-alpha-aminoacyl-[protein] + tRNA(Phe)</text>
        <dbReference type="Rhea" id="RHEA:43632"/>
        <dbReference type="Rhea" id="RHEA-COMP:9668"/>
        <dbReference type="Rhea" id="RHEA-COMP:9699"/>
        <dbReference type="Rhea" id="RHEA-COMP:10636"/>
        <dbReference type="Rhea" id="RHEA-COMP:10637"/>
        <dbReference type="ChEBI" id="CHEBI:78442"/>
        <dbReference type="ChEBI" id="CHEBI:78531"/>
        <dbReference type="ChEBI" id="CHEBI:78597"/>
        <dbReference type="ChEBI" id="CHEBI:83561"/>
        <dbReference type="EC" id="2.3.2.6"/>
    </reaction>
</comment>
<dbReference type="InterPro" id="IPR042221">
    <property type="entry name" value="Leu/Phe-tRNA_Trfase_N"/>
</dbReference>
<dbReference type="EC" id="2.3.2.6" evidence="4"/>
<keyword evidence="6" id="KW-1185">Reference proteome</keyword>
<dbReference type="InterPro" id="IPR004616">
    <property type="entry name" value="Leu/Phe-tRNA_Trfase"/>
</dbReference>
<dbReference type="GO" id="GO:0030163">
    <property type="term" value="P:protein catabolic process"/>
    <property type="evidence" value="ECO:0007669"/>
    <property type="project" value="UniProtKB-UniRule"/>
</dbReference>
<gene>
    <name evidence="4" type="primary">aat</name>
    <name evidence="5" type="ORF">HNR15_002023</name>
</gene>
<organism evidence="5 6">
    <name type="scientific">Allobranchiibius huperziae</name>
    <dbReference type="NCBI Taxonomy" id="1874116"/>
    <lineage>
        <taxon>Bacteria</taxon>
        <taxon>Bacillati</taxon>
        <taxon>Actinomycetota</taxon>
        <taxon>Actinomycetes</taxon>
        <taxon>Micrococcales</taxon>
        <taxon>Dermacoccaceae</taxon>
        <taxon>Allobranchiibius</taxon>
    </lineage>
</organism>
<dbReference type="Gene3D" id="3.30.70.3550">
    <property type="entry name" value="Leucyl/phenylalanyl-tRNA-protein transferase, N-terminal domain"/>
    <property type="match status" value="1"/>
</dbReference>
<name>A0A853DK26_9MICO</name>
<comment type="caution">
    <text evidence="5">The sequence shown here is derived from an EMBL/GenBank/DDBJ whole genome shotgun (WGS) entry which is preliminary data.</text>
</comment>
<dbReference type="Proteomes" id="UP000571817">
    <property type="component" value="Unassembled WGS sequence"/>
</dbReference>
<comment type="catalytic activity">
    <reaction evidence="4">
        <text>N-terminal L-arginyl-[protein] + L-leucyl-tRNA(Leu) = N-terminal L-leucyl-L-arginyl-[protein] + tRNA(Leu) + H(+)</text>
        <dbReference type="Rhea" id="RHEA:50416"/>
        <dbReference type="Rhea" id="RHEA-COMP:9613"/>
        <dbReference type="Rhea" id="RHEA-COMP:9622"/>
        <dbReference type="Rhea" id="RHEA-COMP:12672"/>
        <dbReference type="Rhea" id="RHEA-COMP:12673"/>
        <dbReference type="ChEBI" id="CHEBI:15378"/>
        <dbReference type="ChEBI" id="CHEBI:64719"/>
        <dbReference type="ChEBI" id="CHEBI:78442"/>
        <dbReference type="ChEBI" id="CHEBI:78494"/>
        <dbReference type="ChEBI" id="CHEBI:133044"/>
        <dbReference type="EC" id="2.3.2.6"/>
    </reaction>
</comment>
<reference evidence="5 6" key="1">
    <citation type="submission" date="2020-07" db="EMBL/GenBank/DDBJ databases">
        <title>Sequencing the genomes of 1000 actinobacteria strains.</title>
        <authorList>
            <person name="Klenk H.-P."/>
        </authorList>
    </citation>
    <scope>NUCLEOTIDE SEQUENCE [LARGE SCALE GENOMIC DNA]</scope>
    <source>
        <strain evidence="5 6">DSM 29531</strain>
    </source>
</reference>
<comment type="function">
    <text evidence="4">Functions in the N-end rule pathway of protein degradation where it conjugates Leu, Phe and, less efficiently, Met from aminoacyl-tRNAs to the N-termini of proteins containing an N-terminal arginine or lysine.</text>
</comment>
<evidence type="ECO:0000256" key="2">
    <source>
        <dbReference type="ARBA" id="ARBA00022679"/>
    </source>
</evidence>
<proteinExistence type="inferred from homology"/>
<accession>A0A853DK26</accession>
<sequence length="229" mass="24515">MSPIEPEPSQWSLRFDPAHPSDLVAVGADLEPGTLLAAYRSGLFPMGTGRDGGPPMGWWSPVDRGVLLPGEHHVSRSLRRSRRHFTTSIDRDFDAVVRACADPGRDGRWITARMIAAYRRLYDLGWAHSVEVWDEHGELAGGLYGVAIGALFAGESMFHRATDAGKVAVWVLAEQVLAGGAPGLIDVQWHTAHLGTLGVREIDRAAYLGLLGPAVTGTSPSAFAGASRG</sequence>
<evidence type="ECO:0000256" key="4">
    <source>
        <dbReference type="HAMAP-Rule" id="MF_00688"/>
    </source>
</evidence>
<dbReference type="GO" id="GO:0008914">
    <property type="term" value="F:leucyl-tRNA--protein transferase activity"/>
    <property type="evidence" value="ECO:0007669"/>
    <property type="project" value="UniProtKB-UniRule"/>
</dbReference>
<comment type="subcellular location">
    <subcellularLocation>
        <location evidence="4">Cytoplasm</location>
    </subcellularLocation>
</comment>
<comment type="catalytic activity">
    <reaction evidence="4">
        <text>N-terminal L-lysyl-[protein] + L-leucyl-tRNA(Leu) = N-terminal L-leucyl-L-lysyl-[protein] + tRNA(Leu) + H(+)</text>
        <dbReference type="Rhea" id="RHEA:12340"/>
        <dbReference type="Rhea" id="RHEA-COMP:9613"/>
        <dbReference type="Rhea" id="RHEA-COMP:9622"/>
        <dbReference type="Rhea" id="RHEA-COMP:12670"/>
        <dbReference type="Rhea" id="RHEA-COMP:12671"/>
        <dbReference type="ChEBI" id="CHEBI:15378"/>
        <dbReference type="ChEBI" id="CHEBI:65249"/>
        <dbReference type="ChEBI" id="CHEBI:78442"/>
        <dbReference type="ChEBI" id="CHEBI:78494"/>
        <dbReference type="ChEBI" id="CHEBI:133043"/>
        <dbReference type="EC" id="2.3.2.6"/>
    </reaction>
</comment>
<dbReference type="SUPFAM" id="SSF55729">
    <property type="entry name" value="Acyl-CoA N-acyltransferases (Nat)"/>
    <property type="match status" value="1"/>
</dbReference>
<keyword evidence="3 4" id="KW-0012">Acyltransferase</keyword>
<dbReference type="AlphaFoldDB" id="A0A853DK26"/>
<evidence type="ECO:0000313" key="6">
    <source>
        <dbReference type="Proteomes" id="UP000571817"/>
    </source>
</evidence>
<dbReference type="PANTHER" id="PTHR30098:SF2">
    <property type="entry name" value="LEUCYL_PHENYLALANYL-TRNA--PROTEIN TRANSFERASE"/>
    <property type="match status" value="1"/>
</dbReference>
<keyword evidence="1 4" id="KW-0963">Cytoplasm</keyword>
<dbReference type="InterPro" id="IPR016181">
    <property type="entry name" value="Acyl_CoA_acyltransferase"/>
</dbReference>
<dbReference type="HAMAP" id="MF_00688">
    <property type="entry name" value="Leu_Phe_trans"/>
    <property type="match status" value="1"/>
</dbReference>
<dbReference type="InterPro" id="IPR042203">
    <property type="entry name" value="Leu/Phe-tRNA_Trfase_C"/>
</dbReference>
<dbReference type="RefSeq" id="WP_179481424.1">
    <property type="nucleotide sequence ID" value="NZ_JACCFW010000001.1"/>
</dbReference>
<dbReference type="Pfam" id="PF03588">
    <property type="entry name" value="Leu_Phe_trans"/>
    <property type="match status" value="1"/>
</dbReference>
<dbReference type="GO" id="GO:0005737">
    <property type="term" value="C:cytoplasm"/>
    <property type="evidence" value="ECO:0007669"/>
    <property type="project" value="UniProtKB-SubCell"/>
</dbReference>
<keyword evidence="2 4" id="KW-0808">Transferase</keyword>
<dbReference type="NCBIfam" id="TIGR00667">
    <property type="entry name" value="aat"/>
    <property type="match status" value="1"/>
</dbReference>